<dbReference type="OrthoDB" id="5487146at2"/>
<accession>A0A1G9KQP3</accession>
<dbReference type="AlphaFoldDB" id="A0A1G9KQP3"/>
<evidence type="ECO:0000313" key="2">
    <source>
        <dbReference type="EMBL" id="SDL51914.1"/>
    </source>
</evidence>
<dbReference type="Pfam" id="PF22549">
    <property type="entry name" value="ARPP-2"/>
    <property type="match status" value="1"/>
</dbReference>
<protein>
    <recommendedName>
        <fullName evidence="1">ARG and Rhodanese-Phosphatase-superfamily-associated domain-containing protein</fullName>
    </recommendedName>
</protein>
<proteinExistence type="predicted"/>
<evidence type="ECO:0000313" key="3">
    <source>
        <dbReference type="Proteomes" id="UP000198662"/>
    </source>
</evidence>
<dbReference type="Proteomes" id="UP000198662">
    <property type="component" value="Unassembled WGS sequence"/>
</dbReference>
<dbReference type="RefSeq" id="WP_091053383.1">
    <property type="nucleotide sequence ID" value="NZ_FNGF01000006.1"/>
</dbReference>
<sequence>MGRLTFAGLETRPGQVWGAIRLVPLVRDEPIEGLRMHPGALDEPRYPADDCWYVPHGLTAEWTGDGAGVPELGTALRMPASTVRGSRRPKSKTGHRTRVRFLPRRGALETYLPLAFKAPVIAWPDWSRRAFTRGLLPQPDRTYYGTLLDGLADALRVFEIHPRQCGVLIYVADALSGALITPHPDDYRALHPTLIEDSYSELIWRYAVLYDTAPDYAVKLDTSTISSLSDLRIEAAAAQRTWSTFHDDTLAGGLLDPDYDFTDVYKMADFRLVRYRPAFKTGTETHVGEAILDPQGRPAFLQSFRLSETQVRRGRLLEALGTHDWHLADTAEALHLTKPSLVALLHNSDLDWMLRQDVADHNFPR</sequence>
<dbReference type="EMBL" id="FNGF01000006">
    <property type="protein sequence ID" value="SDL51914.1"/>
    <property type="molecule type" value="Genomic_DNA"/>
</dbReference>
<evidence type="ECO:0000259" key="1">
    <source>
        <dbReference type="Pfam" id="PF22549"/>
    </source>
</evidence>
<dbReference type="STRING" id="380244.SAMN05216298_4196"/>
<name>A0A1G9KQP3_9ACTN</name>
<keyword evidence="3" id="KW-1185">Reference proteome</keyword>
<feature type="domain" description="ARG and Rhodanese-Phosphatase-superfamily-associated" evidence="1">
    <location>
        <begin position="5"/>
        <end position="267"/>
    </location>
</feature>
<organism evidence="2 3">
    <name type="scientific">Glycomyces sambucus</name>
    <dbReference type="NCBI Taxonomy" id="380244"/>
    <lineage>
        <taxon>Bacteria</taxon>
        <taxon>Bacillati</taxon>
        <taxon>Actinomycetota</taxon>
        <taxon>Actinomycetes</taxon>
        <taxon>Glycomycetales</taxon>
        <taxon>Glycomycetaceae</taxon>
        <taxon>Glycomyces</taxon>
    </lineage>
</organism>
<dbReference type="InterPro" id="IPR054346">
    <property type="entry name" value="ARPP-2"/>
</dbReference>
<gene>
    <name evidence="2" type="ORF">SAMN05216298_4196</name>
</gene>
<reference evidence="3" key="1">
    <citation type="submission" date="2016-10" db="EMBL/GenBank/DDBJ databases">
        <authorList>
            <person name="Varghese N."/>
            <person name="Submissions S."/>
        </authorList>
    </citation>
    <scope>NUCLEOTIDE SEQUENCE [LARGE SCALE GENOMIC DNA]</scope>
    <source>
        <strain evidence="3">CGMCC 4.3147</strain>
    </source>
</reference>